<evidence type="ECO:0000313" key="3">
    <source>
        <dbReference type="EMBL" id="CAF1508587.1"/>
    </source>
</evidence>
<name>A0A815TRF0_ADIRI</name>
<keyword evidence="1" id="KW-0812">Transmembrane</keyword>
<feature type="chain" id="PRO_5032308712" evidence="2">
    <location>
        <begin position="22"/>
        <end position="126"/>
    </location>
</feature>
<keyword evidence="2" id="KW-0732">Signal</keyword>
<keyword evidence="1" id="KW-1133">Transmembrane helix</keyword>
<evidence type="ECO:0000256" key="2">
    <source>
        <dbReference type="SAM" id="SignalP"/>
    </source>
</evidence>
<keyword evidence="1" id="KW-0472">Membrane</keyword>
<evidence type="ECO:0000313" key="4">
    <source>
        <dbReference type="Proteomes" id="UP000663852"/>
    </source>
</evidence>
<reference evidence="3" key="1">
    <citation type="submission" date="2021-02" db="EMBL/GenBank/DDBJ databases">
        <authorList>
            <person name="Nowell W R."/>
        </authorList>
    </citation>
    <scope>NUCLEOTIDE SEQUENCE</scope>
</reference>
<dbReference type="Proteomes" id="UP000663852">
    <property type="component" value="Unassembled WGS sequence"/>
</dbReference>
<dbReference type="AlphaFoldDB" id="A0A815TRF0"/>
<dbReference type="EMBL" id="CAJNOJ010000678">
    <property type="protein sequence ID" value="CAF1508587.1"/>
    <property type="molecule type" value="Genomic_DNA"/>
</dbReference>
<evidence type="ECO:0000256" key="1">
    <source>
        <dbReference type="SAM" id="Phobius"/>
    </source>
</evidence>
<gene>
    <name evidence="3" type="ORF">EDS130_LOCUS43093</name>
</gene>
<dbReference type="Gene3D" id="2.10.60.10">
    <property type="entry name" value="CD59"/>
    <property type="match status" value="1"/>
</dbReference>
<sequence>MSVNIILICVVLLIIQHSVASLNCYFCVGGTDGCGSKFNSKGSGVVQLEASANLVCMKSVHSTNPDNIDRWAYIAPCTTYITPGSSLSDETTSYCCDTDLCNGAQIKSASITIGLALVALVLFYCK</sequence>
<comment type="caution">
    <text evidence="3">The sequence shown here is derived from an EMBL/GenBank/DDBJ whole genome shotgun (WGS) entry which is preliminary data.</text>
</comment>
<protein>
    <submittedName>
        <fullName evidence="3">Uncharacterized protein</fullName>
    </submittedName>
</protein>
<accession>A0A815TRF0</accession>
<feature type="signal peptide" evidence="2">
    <location>
        <begin position="1"/>
        <end position="21"/>
    </location>
</feature>
<organism evidence="3 4">
    <name type="scientific">Adineta ricciae</name>
    <name type="common">Rotifer</name>
    <dbReference type="NCBI Taxonomy" id="249248"/>
    <lineage>
        <taxon>Eukaryota</taxon>
        <taxon>Metazoa</taxon>
        <taxon>Spiralia</taxon>
        <taxon>Gnathifera</taxon>
        <taxon>Rotifera</taxon>
        <taxon>Eurotatoria</taxon>
        <taxon>Bdelloidea</taxon>
        <taxon>Adinetida</taxon>
        <taxon>Adinetidae</taxon>
        <taxon>Adineta</taxon>
    </lineage>
</organism>
<proteinExistence type="predicted"/>
<feature type="transmembrane region" description="Helical" evidence="1">
    <location>
        <begin position="106"/>
        <end position="125"/>
    </location>
</feature>
<dbReference type="InterPro" id="IPR045860">
    <property type="entry name" value="Snake_toxin-like_sf"/>
</dbReference>